<dbReference type="RefSeq" id="WP_176954661.1">
    <property type="nucleotide sequence ID" value="NZ_FNMZ01000002.1"/>
</dbReference>
<reference evidence="2 3" key="1">
    <citation type="submission" date="2016-10" db="EMBL/GenBank/DDBJ databases">
        <authorList>
            <person name="de Groot N.N."/>
        </authorList>
    </citation>
    <scope>NUCLEOTIDE SEQUENCE [LARGE SCALE GENOMIC DNA]</scope>
    <source>
        <strain evidence="2 3">DSM 17890</strain>
    </source>
</reference>
<dbReference type="GO" id="GO:0005509">
    <property type="term" value="F:calcium ion binding"/>
    <property type="evidence" value="ECO:0007669"/>
    <property type="project" value="InterPro"/>
</dbReference>
<dbReference type="Gene3D" id="3.40.33.10">
    <property type="entry name" value="CAP"/>
    <property type="match status" value="1"/>
</dbReference>
<name>A0A1H2VRP5_9RHOB</name>
<dbReference type="EMBL" id="FNMZ01000002">
    <property type="protein sequence ID" value="SDW70961.1"/>
    <property type="molecule type" value="Genomic_DNA"/>
</dbReference>
<dbReference type="Gene3D" id="2.150.10.10">
    <property type="entry name" value="Serralysin-like metalloprotease, C-terminal"/>
    <property type="match status" value="1"/>
</dbReference>
<feature type="domain" description="SCP" evidence="1">
    <location>
        <begin position="15"/>
        <end position="186"/>
    </location>
</feature>
<dbReference type="CDD" id="cd05379">
    <property type="entry name" value="CAP_bacterial"/>
    <property type="match status" value="1"/>
</dbReference>
<dbReference type="AlphaFoldDB" id="A0A1H2VRP5"/>
<keyword evidence="3" id="KW-1185">Reference proteome</keyword>
<dbReference type="SUPFAM" id="SSF55797">
    <property type="entry name" value="PR-1-like"/>
    <property type="match status" value="1"/>
</dbReference>
<dbReference type="SUPFAM" id="SSF51120">
    <property type="entry name" value="beta-Roll"/>
    <property type="match status" value="1"/>
</dbReference>
<gene>
    <name evidence="2" type="ORF">SAMN05444336_102153</name>
</gene>
<dbReference type="InterPro" id="IPR035940">
    <property type="entry name" value="CAP_sf"/>
</dbReference>
<dbReference type="Pfam" id="PF00353">
    <property type="entry name" value="HemolysinCabind"/>
    <property type="match status" value="1"/>
</dbReference>
<protein>
    <submittedName>
        <fullName evidence="2">Cysteine-rich secretory protein family protein</fullName>
    </submittedName>
</protein>
<dbReference type="STRING" id="356660.SAMN05444336_102153"/>
<accession>A0A1H2VRP5</accession>
<dbReference type="Pfam" id="PF00188">
    <property type="entry name" value="CAP"/>
    <property type="match status" value="1"/>
</dbReference>
<dbReference type="InterPro" id="IPR011049">
    <property type="entry name" value="Serralysin-like_metalloprot_C"/>
</dbReference>
<dbReference type="PANTHER" id="PTHR31157">
    <property type="entry name" value="SCP DOMAIN-CONTAINING PROTEIN"/>
    <property type="match status" value="1"/>
</dbReference>
<dbReference type="InterPro" id="IPR001343">
    <property type="entry name" value="Hemolysn_Ca-bd"/>
</dbReference>
<organism evidence="2 3">
    <name type="scientific">Albimonas donghaensis</name>
    <dbReference type="NCBI Taxonomy" id="356660"/>
    <lineage>
        <taxon>Bacteria</taxon>
        <taxon>Pseudomonadati</taxon>
        <taxon>Pseudomonadota</taxon>
        <taxon>Alphaproteobacteria</taxon>
        <taxon>Rhodobacterales</taxon>
        <taxon>Paracoccaceae</taxon>
        <taxon>Albimonas</taxon>
    </lineage>
</organism>
<evidence type="ECO:0000259" key="1">
    <source>
        <dbReference type="Pfam" id="PF00188"/>
    </source>
</evidence>
<proteinExistence type="predicted"/>
<evidence type="ECO:0000313" key="2">
    <source>
        <dbReference type="EMBL" id="SDW70961.1"/>
    </source>
</evidence>
<dbReference type="PANTHER" id="PTHR31157:SF1">
    <property type="entry name" value="SCP DOMAIN-CONTAINING PROTEIN"/>
    <property type="match status" value="1"/>
</dbReference>
<evidence type="ECO:0000313" key="3">
    <source>
        <dbReference type="Proteomes" id="UP000199118"/>
    </source>
</evidence>
<dbReference type="PRINTS" id="PR00313">
    <property type="entry name" value="CABNDNGRPT"/>
</dbReference>
<sequence>MANPTDFEQYIVELTNRFRIDPGGAYARIVDNDARSTGFDVRVTEALQFFDVNLGLLKRELNALEQAQPLAWNDDLNESAQLHTQRMKNADSQAHQLPGEGDLGERVRDAGYLHTTATENLFAFAESALHAHHAFIVDWGPGPDGMQTPRGHRDNLIDGQMREIGIGTLNDNAGATSVGPILLTQNFGVRSDAGPFLLGAAFKDKDRDDHFSLGEGQGGMKVKVGGRGLDKTAPSGGYGLETGEGVFNVTIKGRPVKGKITAQVEIGEDNVKIDLMDRKHLFTTGDLDLKKGAASVTALGSEAIDLTGKNGRDFLIGNDAANTLDGEGGRDRLKGEGGSDLVIGGRGNDKLWGGAGGDEFQFGLRDGRDRILDWDDRDSLVIAGSVDASDIDISARKGDAVVSFGRTIVTIDDAAGNITLDDLVF</sequence>
<dbReference type="InterPro" id="IPR014044">
    <property type="entry name" value="CAP_dom"/>
</dbReference>
<dbReference type="Proteomes" id="UP000199118">
    <property type="component" value="Unassembled WGS sequence"/>
</dbReference>